<sequence>MDSETILGSPRGFEPHNQRPGLTEGLKIREFLVVFKIGIHSLLLQEAVCSRLGGTMAHQVGQLGTKLEVRSSNRRPSRDNFSLVLCVHTTLGVPRSGEGKDGEESSGKLSQKALCQE</sequence>
<feature type="compositionally biased region" description="Basic and acidic residues" evidence="1">
    <location>
        <begin position="97"/>
        <end position="106"/>
    </location>
</feature>
<keyword evidence="3" id="KW-1185">Reference proteome</keyword>
<organism evidence="2 3">
    <name type="scientific">Plakobranchus ocellatus</name>
    <dbReference type="NCBI Taxonomy" id="259542"/>
    <lineage>
        <taxon>Eukaryota</taxon>
        <taxon>Metazoa</taxon>
        <taxon>Spiralia</taxon>
        <taxon>Lophotrochozoa</taxon>
        <taxon>Mollusca</taxon>
        <taxon>Gastropoda</taxon>
        <taxon>Heterobranchia</taxon>
        <taxon>Euthyneura</taxon>
        <taxon>Panpulmonata</taxon>
        <taxon>Sacoglossa</taxon>
        <taxon>Placobranchoidea</taxon>
        <taxon>Plakobranchidae</taxon>
        <taxon>Plakobranchus</taxon>
    </lineage>
</organism>
<protein>
    <submittedName>
        <fullName evidence="2">Uncharacterized protein</fullName>
    </submittedName>
</protein>
<name>A0AAV4CAL4_9GAST</name>
<reference evidence="2 3" key="1">
    <citation type="journal article" date="2021" name="Elife">
        <title>Chloroplast acquisition without the gene transfer in kleptoplastic sea slugs, Plakobranchus ocellatus.</title>
        <authorList>
            <person name="Maeda T."/>
            <person name="Takahashi S."/>
            <person name="Yoshida T."/>
            <person name="Shimamura S."/>
            <person name="Takaki Y."/>
            <person name="Nagai Y."/>
            <person name="Toyoda A."/>
            <person name="Suzuki Y."/>
            <person name="Arimoto A."/>
            <person name="Ishii H."/>
            <person name="Satoh N."/>
            <person name="Nishiyama T."/>
            <person name="Hasebe M."/>
            <person name="Maruyama T."/>
            <person name="Minagawa J."/>
            <person name="Obokata J."/>
            <person name="Shigenobu S."/>
        </authorList>
    </citation>
    <scope>NUCLEOTIDE SEQUENCE [LARGE SCALE GENOMIC DNA]</scope>
</reference>
<evidence type="ECO:0000313" key="3">
    <source>
        <dbReference type="Proteomes" id="UP000735302"/>
    </source>
</evidence>
<comment type="caution">
    <text evidence="2">The sequence shown here is derived from an EMBL/GenBank/DDBJ whole genome shotgun (WGS) entry which is preliminary data.</text>
</comment>
<dbReference type="AlphaFoldDB" id="A0AAV4CAL4"/>
<accession>A0AAV4CAL4</accession>
<feature type="region of interest" description="Disordered" evidence="1">
    <location>
        <begin position="92"/>
        <end position="117"/>
    </location>
</feature>
<evidence type="ECO:0000313" key="2">
    <source>
        <dbReference type="EMBL" id="GFO28322.1"/>
    </source>
</evidence>
<dbReference type="Proteomes" id="UP000735302">
    <property type="component" value="Unassembled WGS sequence"/>
</dbReference>
<evidence type="ECO:0000256" key="1">
    <source>
        <dbReference type="SAM" id="MobiDB-lite"/>
    </source>
</evidence>
<proteinExistence type="predicted"/>
<gene>
    <name evidence="2" type="ORF">PoB_005482700</name>
</gene>
<dbReference type="EMBL" id="BLXT01006029">
    <property type="protein sequence ID" value="GFO28322.1"/>
    <property type="molecule type" value="Genomic_DNA"/>
</dbReference>
<feature type="region of interest" description="Disordered" evidence="1">
    <location>
        <begin position="1"/>
        <end position="20"/>
    </location>
</feature>